<dbReference type="PhylomeDB" id="B3MHT4"/>
<dbReference type="GeneID" id="6494561"/>
<accession>B3MHT4</accession>
<dbReference type="InterPro" id="IPR031958">
    <property type="entry name" value="DUF4778"/>
</dbReference>
<gene>
    <name evidence="2" type="primary">Dana\GF11697</name>
    <name evidence="2" type="synonym">dana_GLEANR_11734</name>
    <name evidence="2" type="ORF">GF11697</name>
</gene>
<dbReference type="OrthoDB" id="7867092at2759"/>
<dbReference type="HOGENOM" id="CLU_633505_0_0_1"/>
<sequence>MCIHCCRLSQTPCPTIPYSCPHCPVRTISRCCPLGGYAMPGGKPKYEHPWIRGKDPRTLPNPCVVGPPRWLEMNREAIFAMAAKLNRSPEAAHYLVIQLLHANYGKVMTISRKRRTFKVPLAGYPDQDFFTAGNTIFNRRGDVIAPLAPETLSKLLLMMQDYIFRLRLLNRKYKWYGNGDDHGNILCLLGEQDELVRLLKDLFGGSSDIVSVTDLLKALNELDFQDLFTRKKTKASPWLVRDISDLYSEVTAPDESSPSTSMFDGDSKQLLDPKLPFTYSDRGNPSKEFRSRLYRNMRNSKESSTRTSMTPKKPRTGNYLASEIPQLFFAPFDSRNSATWMSRHPDTFRLDPTGKILKRRVKHYRTSDENKKFKAMADTMSVHSEKSYKSADFQDMFGADVSSRRSTRNTRSSIRKRKSSVTLSGRNSFVRKS</sequence>
<dbReference type="KEGG" id="dan:6494561"/>
<dbReference type="OMA" id="NSATWMS"/>
<feature type="region of interest" description="Disordered" evidence="1">
    <location>
        <begin position="297"/>
        <end position="317"/>
    </location>
</feature>
<dbReference type="InParanoid" id="B3MHT4"/>
<evidence type="ECO:0000256" key="1">
    <source>
        <dbReference type="SAM" id="MobiDB-lite"/>
    </source>
</evidence>
<keyword evidence="3" id="KW-1185">Reference proteome</keyword>
<feature type="region of interest" description="Disordered" evidence="1">
    <location>
        <begin position="399"/>
        <end position="433"/>
    </location>
</feature>
<protein>
    <submittedName>
        <fullName evidence="2">Uncharacterized protein</fullName>
    </submittedName>
</protein>
<evidence type="ECO:0000313" key="3">
    <source>
        <dbReference type="Proteomes" id="UP000007801"/>
    </source>
</evidence>
<feature type="compositionally biased region" description="Basic residues" evidence="1">
    <location>
        <begin position="405"/>
        <end position="419"/>
    </location>
</feature>
<dbReference type="Proteomes" id="UP000007801">
    <property type="component" value="Unassembled WGS sequence"/>
</dbReference>
<dbReference type="Pfam" id="PF16008">
    <property type="entry name" value="DUF4778"/>
    <property type="match status" value="1"/>
</dbReference>
<evidence type="ECO:0000313" key="2">
    <source>
        <dbReference type="EMBL" id="EDV36921.1"/>
    </source>
</evidence>
<proteinExistence type="predicted"/>
<reference evidence="2 3" key="1">
    <citation type="journal article" date="2007" name="Nature">
        <title>Evolution of genes and genomes on the Drosophila phylogeny.</title>
        <authorList>
            <consortium name="Drosophila 12 Genomes Consortium"/>
            <person name="Clark A.G."/>
            <person name="Eisen M.B."/>
            <person name="Smith D.R."/>
            <person name="Bergman C.M."/>
            <person name="Oliver B."/>
            <person name="Markow T.A."/>
            <person name="Kaufman T.C."/>
            <person name="Kellis M."/>
            <person name="Gelbart W."/>
            <person name="Iyer V.N."/>
            <person name="Pollard D.A."/>
            <person name="Sackton T.B."/>
            <person name="Larracuente A.M."/>
            <person name="Singh N.D."/>
            <person name="Abad J.P."/>
            <person name="Abt D.N."/>
            <person name="Adryan B."/>
            <person name="Aguade M."/>
            <person name="Akashi H."/>
            <person name="Anderson W.W."/>
            <person name="Aquadro C.F."/>
            <person name="Ardell D.H."/>
            <person name="Arguello R."/>
            <person name="Artieri C.G."/>
            <person name="Barbash D.A."/>
            <person name="Barker D."/>
            <person name="Barsanti P."/>
            <person name="Batterham P."/>
            <person name="Batzoglou S."/>
            <person name="Begun D."/>
            <person name="Bhutkar A."/>
            <person name="Blanco E."/>
            <person name="Bosak S.A."/>
            <person name="Bradley R.K."/>
            <person name="Brand A.D."/>
            <person name="Brent M.R."/>
            <person name="Brooks A.N."/>
            <person name="Brown R.H."/>
            <person name="Butlin R.K."/>
            <person name="Caggese C."/>
            <person name="Calvi B.R."/>
            <person name="Bernardo de Carvalho A."/>
            <person name="Caspi A."/>
            <person name="Castrezana S."/>
            <person name="Celniker S.E."/>
            <person name="Chang J.L."/>
            <person name="Chapple C."/>
            <person name="Chatterji S."/>
            <person name="Chinwalla A."/>
            <person name="Civetta A."/>
            <person name="Clifton S.W."/>
            <person name="Comeron J.M."/>
            <person name="Costello J.C."/>
            <person name="Coyne J.A."/>
            <person name="Daub J."/>
            <person name="David R.G."/>
            <person name="Delcher A.L."/>
            <person name="Delehaunty K."/>
            <person name="Do C.B."/>
            <person name="Ebling H."/>
            <person name="Edwards K."/>
            <person name="Eickbush T."/>
            <person name="Evans J.D."/>
            <person name="Filipski A."/>
            <person name="Findeiss S."/>
            <person name="Freyhult E."/>
            <person name="Fulton L."/>
            <person name="Fulton R."/>
            <person name="Garcia A.C."/>
            <person name="Gardiner A."/>
            <person name="Garfield D.A."/>
            <person name="Garvin B.E."/>
            <person name="Gibson G."/>
            <person name="Gilbert D."/>
            <person name="Gnerre S."/>
            <person name="Godfrey J."/>
            <person name="Good R."/>
            <person name="Gotea V."/>
            <person name="Gravely B."/>
            <person name="Greenberg A.J."/>
            <person name="Griffiths-Jones S."/>
            <person name="Gross S."/>
            <person name="Guigo R."/>
            <person name="Gustafson E.A."/>
            <person name="Haerty W."/>
            <person name="Hahn M.W."/>
            <person name="Halligan D.L."/>
            <person name="Halpern A.L."/>
            <person name="Halter G.M."/>
            <person name="Han M.V."/>
            <person name="Heger A."/>
            <person name="Hillier L."/>
            <person name="Hinrichs A.S."/>
            <person name="Holmes I."/>
            <person name="Hoskins R.A."/>
            <person name="Hubisz M.J."/>
            <person name="Hultmark D."/>
            <person name="Huntley M.A."/>
            <person name="Jaffe D.B."/>
            <person name="Jagadeeshan S."/>
            <person name="Jeck W.R."/>
            <person name="Johnson J."/>
            <person name="Jones C.D."/>
            <person name="Jordan W.C."/>
            <person name="Karpen G.H."/>
            <person name="Kataoka E."/>
            <person name="Keightley P.D."/>
            <person name="Kheradpour P."/>
            <person name="Kirkness E.F."/>
            <person name="Koerich L.B."/>
            <person name="Kristiansen K."/>
            <person name="Kudrna D."/>
            <person name="Kulathinal R.J."/>
            <person name="Kumar S."/>
            <person name="Kwok R."/>
            <person name="Lander E."/>
            <person name="Langley C.H."/>
            <person name="Lapoint R."/>
            <person name="Lazzaro B.P."/>
            <person name="Lee S.J."/>
            <person name="Levesque L."/>
            <person name="Li R."/>
            <person name="Lin C.F."/>
            <person name="Lin M.F."/>
            <person name="Lindblad-Toh K."/>
            <person name="Llopart A."/>
            <person name="Long M."/>
            <person name="Low L."/>
            <person name="Lozovsky E."/>
            <person name="Lu J."/>
            <person name="Luo M."/>
            <person name="Machado C.A."/>
            <person name="Makalowski W."/>
            <person name="Marzo M."/>
            <person name="Matsuda M."/>
            <person name="Matzkin L."/>
            <person name="McAllister B."/>
            <person name="McBride C.S."/>
            <person name="McKernan B."/>
            <person name="McKernan K."/>
            <person name="Mendez-Lago M."/>
            <person name="Minx P."/>
            <person name="Mollenhauer M.U."/>
            <person name="Montooth K."/>
            <person name="Mount S.M."/>
            <person name="Mu X."/>
            <person name="Myers E."/>
            <person name="Negre B."/>
            <person name="Newfeld S."/>
            <person name="Nielsen R."/>
            <person name="Noor M.A."/>
            <person name="O'Grady P."/>
            <person name="Pachter L."/>
            <person name="Papaceit M."/>
            <person name="Parisi M.J."/>
            <person name="Parisi M."/>
            <person name="Parts L."/>
            <person name="Pedersen J.S."/>
            <person name="Pesole G."/>
            <person name="Phillippy A.M."/>
            <person name="Ponting C.P."/>
            <person name="Pop M."/>
            <person name="Porcelli D."/>
            <person name="Powell J.R."/>
            <person name="Prohaska S."/>
            <person name="Pruitt K."/>
            <person name="Puig M."/>
            <person name="Quesneville H."/>
            <person name="Ram K.R."/>
            <person name="Rand D."/>
            <person name="Rasmussen M.D."/>
            <person name="Reed L.K."/>
            <person name="Reenan R."/>
            <person name="Reily A."/>
            <person name="Remington K.A."/>
            <person name="Rieger T.T."/>
            <person name="Ritchie M.G."/>
            <person name="Robin C."/>
            <person name="Rogers Y.H."/>
            <person name="Rohde C."/>
            <person name="Rozas J."/>
            <person name="Rubenfield M.J."/>
            <person name="Ruiz A."/>
            <person name="Russo S."/>
            <person name="Salzberg S.L."/>
            <person name="Sanchez-Gracia A."/>
            <person name="Saranga D.J."/>
            <person name="Sato H."/>
            <person name="Schaeffer S.W."/>
            <person name="Schatz M.C."/>
            <person name="Schlenke T."/>
            <person name="Schwartz R."/>
            <person name="Segarra C."/>
            <person name="Singh R.S."/>
            <person name="Sirot L."/>
            <person name="Sirota M."/>
            <person name="Sisneros N.B."/>
            <person name="Smith C.D."/>
            <person name="Smith T.F."/>
            <person name="Spieth J."/>
            <person name="Stage D.E."/>
            <person name="Stark A."/>
            <person name="Stephan W."/>
            <person name="Strausberg R.L."/>
            <person name="Strempel S."/>
            <person name="Sturgill D."/>
            <person name="Sutton G."/>
            <person name="Sutton G.G."/>
            <person name="Tao W."/>
            <person name="Teichmann S."/>
            <person name="Tobari Y.N."/>
            <person name="Tomimura Y."/>
            <person name="Tsolas J.M."/>
            <person name="Valente V.L."/>
            <person name="Venter E."/>
            <person name="Venter J.C."/>
            <person name="Vicario S."/>
            <person name="Vieira F.G."/>
            <person name="Vilella A.J."/>
            <person name="Villasante A."/>
            <person name="Walenz B."/>
            <person name="Wang J."/>
            <person name="Wasserman M."/>
            <person name="Watts T."/>
            <person name="Wilson D."/>
            <person name="Wilson R.K."/>
            <person name="Wing R.A."/>
            <person name="Wolfner M.F."/>
            <person name="Wong A."/>
            <person name="Wong G.K."/>
            <person name="Wu C.I."/>
            <person name="Wu G."/>
            <person name="Yamamoto D."/>
            <person name="Yang H.P."/>
            <person name="Yang S.P."/>
            <person name="Yorke J.A."/>
            <person name="Yoshida K."/>
            <person name="Zdobnov E."/>
            <person name="Zhang P."/>
            <person name="Zhang Y."/>
            <person name="Zimin A.V."/>
            <person name="Baldwin J."/>
            <person name="Abdouelleil A."/>
            <person name="Abdulkadir J."/>
            <person name="Abebe A."/>
            <person name="Abera B."/>
            <person name="Abreu J."/>
            <person name="Acer S.C."/>
            <person name="Aftuck L."/>
            <person name="Alexander A."/>
            <person name="An P."/>
            <person name="Anderson E."/>
            <person name="Anderson S."/>
            <person name="Arachi H."/>
            <person name="Azer M."/>
            <person name="Bachantsang P."/>
            <person name="Barry A."/>
            <person name="Bayul T."/>
            <person name="Berlin A."/>
            <person name="Bessette D."/>
            <person name="Bloom T."/>
            <person name="Blye J."/>
            <person name="Boguslavskiy L."/>
            <person name="Bonnet C."/>
            <person name="Boukhgalter B."/>
            <person name="Bourzgui I."/>
            <person name="Brown A."/>
            <person name="Cahill P."/>
            <person name="Channer S."/>
            <person name="Cheshatsang Y."/>
            <person name="Chuda L."/>
            <person name="Citroen M."/>
            <person name="Collymore A."/>
            <person name="Cooke P."/>
            <person name="Costello M."/>
            <person name="D'Aco K."/>
            <person name="Daza R."/>
            <person name="De Haan G."/>
            <person name="DeGray S."/>
            <person name="DeMaso C."/>
            <person name="Dhargay N."/>
            <person name="Dooley K."/>
            <person name="Dooley E."/>
            <person name="Doricent M."/>
            <person name="Dorje P."/>
            <person name="Dorjee K."/>
            <person name="Dupes A."/>
            <person name="Elong R."/>
            <person name="Falk J."/>
            <person name="Farina A."/>
            <person name="Faro S."/>
            <person name="Ferguson D."/>
            <person name="Fisher S."/>
            <person name="Foley C.D."/>
            <person name="Franke A."/>
            <person name="Friedrich D."/>
            <person name="Gadbois L."/>
            <person name="Gearin G."/>
            <person name="Gearin C.R."/>
            <person name="Giannoukos G."/>
            <person name="Goode T."/>
            <person name="Graham J."/>
            <person name="Grandbois E."/>
            <person name="Grewal S."/>
            <person name="Gyaltsen K."/>
            <person name="Hafez N."/>
            <person name="Hagos B."/>
            <person name="Hall J."/>
            <person name="Henson C."/>
            <person name="Hollinger A."/>
            <person name="Honan T."/>
            <person name="Huard M.D."/>
            <person name="Hughes L."/>
            <person name="Hurhula B."/>
            <person name="Husby M.E."/>
            <person name="Kamat A."/>
            <person name="Kanga B."/>
            <person name="Kashin S."/>
            <person name="Khazanovich D."/>
            <person name="Kisner P."/>
            <person name="Lance K."/>
            <person name="Lara M."/>
            <person name="Lee W."/>
            <person name="Lennon N."/>
            <person name="Letendre F."/>
            <person name="LeVine R."/>
            <person name="Lipovsky A."/>
            <person name="Liu X."/>
            <person name="Liu J."/>
            <person name="Liu S."/>
            <person name="Lokyitsang T."/>
            <person name="Lokyitsang Y."/>
            <person name="Lubonja R."/>
            <person name="Lui A."/>
            <person name="MacDonald P."/>
            <person name="Magnisalis V."/>
            <person name="Maru K."/>
            <person name="Matthews C."/>
            <person name="McCusker W."/>
            <person name="McDonough S."/>
            <person name="Mehta T."/>
            <person name="Meldrim J."/>
            <person name="Meneus L."/>
            <person name="Mihai O."/>
            <person name="Mihalev A."/>
            <person name="Mihova T."/>
            <person name="Mittelman R."/>
            <person name="Mlenga V."/>
            <person name="Montmayeur A."/>
            <person name="Mulrain L."/>
            <person name="Navidi A."/>
            <person name="Naylor J."/>
            <person name="Negash T."/>
            <person name="Nguyen T."/>
            <person name="Nguyen N."/>
            <person name="Nicol R."/>
            <person name="Norbu C."/>
            <person name="Norbu N."/>
            <person name="Novod N."/>
            <person name="O'Neill B."/>
            <person name="Osman S."/>
            <person name="Markiewicz E."/>
            <person name="Oyono O.L."/>
            <person name="Patti C."/>
            <person name="Phunkhang P."/>
            <person name="Pierre F."/>
            <person name="Priest M."/>
            <person name="Raghuraman S."/>
            <person name="Rege F."/>
            <person name="Reyes R."/>
            <person name="Rise C."/>
            <person name="Rogov P."/>
            <person name="Ross K."/>
            <person name="Ryan E."/>
            <person name="Settipalli S."/>
            <person name="Shea T."/>
            <person name="Sherpa N."/>
            <person name="Shi L."/>
            <person name="Shih D."/>
            <person name="Sparrow T."/>
            <person name="Spaulding J."/>
            <person name="Stalker J."/>
            <person name="Stange-Thomann N."/>
            <person name="Stavropoulos S."/>
            <person name="Stone C."/>
            <person name="Strader C."/>
            <person name="Tesfaye S."/>
            <person name="Thomson T."/>
            <person name="Thoulutsang Y."/>
            <person name="Thoulutsang D."/>
            <person name="Topham K."/>
            <person name="Topping I."/>
            <person name="Tsamla T."/>
            <person name="Vassiliev H."/>
            <person name="Vo A."/>
            <person name="Wangchuk T."/>
            <person name="Wangdi T."/>
            <person name="Weiand M."/>
            <person name="Wilkinson J."/>
            <person name="Wilson A."/>
            <person name="Yadav S."/>
            <person name="Young G."/>
            <person name="Yu Q."/>
            <person name="Zembek L."/>
            <person name="Zhong D."/>
            <person name="Zimmer A."/>
            <person name="Zwirko Z."/>
            <person name="Jaffe D.B."/>
            <person name="Alvarez P."/>
            <person name="Brockman W."/>
            <person name="Butler J."/>
            <person name="Chin C."/>
            <person name="Gnerre S."/>
            <person name="Grabherr M."/>
            <person name="Kleber M."/>
            <person name="Mauceli E."/>
            <person name="MacCallum I."/>
        </authorList>
    </citation>
    <scope>NUCLEOTIDE SEQUENCE [LARGE SCALE GENOMIC DNA]</scope>
    <source>
        <strain evidence="3">Tucson 14024-0371.13</strain>
    </source>
</reference>
<organism evidence="2 3">
    <name type="scientific">Drosophila ananassae</name>
    <name type="common">Fruit fly</name>
    <dbReference type="NCBI Taxonomy" id="7217"/>
    <lineage>
        <taxon>Eukaryota</taxon>
        <taxon>Metazoa</taxon>
        <taxon>Ecdysozoa</taxon>
        <taxon>Arthropoda</taxon>
        <taxon>Hexapoda</taxon>
        <taxon>Insecta</taxon>
        <taxon>Pterygota</taxon>
        <taxon>Neoptera</taxon>
        <taxon>Endopterygota</taxon>
        <taxon>Diptera</taxon>
        <taxon>Brachycera</taxon>
        <taxon>Muscomorpha</taxon>
        <taxon>Ephydroidea</taxon>
        <taxon>Drosophilidae</taxon>
        <taxon>Drosophila</taxon>
        <taxon>Sophophora</taxon>
    </lineage>
</organism>
<dbReference type="EMBL" id="CH902619">
    <property type="protein sequence ID" value="EDV36921.1"/>
    <property type="molecule type" value="Genomic_DNA"/>
</dbReference>
<dbReference type="AlphaFoldDB" id="B3MHT4"/>
<name>B3MHT4_DROAN</name>